<dbReference type="InterPro" id="IPR014352">
    <property type="entry name" value="FERM/acyl-CoA-bd_prot_sf"/>
</dbReference>
<dbReference type="FunFam" id="3.90.226.10:FF:000084">
    <property type="entry name" value="Enoyl-CoA delta isomerase 2, mitochondrial"/>
    <property type="match status" value="1"/>
</dbReference>
<organism evidence="5 6">
    <name type="scientific">Petromyzon marinus</name>
    <name type="common">Sea lamprey</name>
    <dbReference type="NCBI Taxonomy" id="7757"/>
    <lineage>
        <taxon>Eukaryota</taxon>
        <taxon>Metazoa</taxon>
        <taxon>Chordata</taxon>
        <taxon>Craniata</taxon>
        <taxon>Vertebrata</taxon>
        <taxon>Cyclostomata</taxon>
        <taxon>Hyperoartia</taxon>
        <taxon>Petromyzontiformes</taxon>
        <taxon>Petromyzontidae</taxon>
        <taxon>Petromyzon</taxon>
    </lineage>
</organism>
<dbReference type="Gene3D" id="3.90.226.10">
    <property type="entry name" value="2-enoyl-CoA Hydratase, Chain A, domain 1"/>
    <property type="match status" value="1"/>
</dbReference>
<comment type="subcellular location">
    <subcellularLocation>
        <location evidence="1">Peroxisome</location>
    </subcellularLocation>
</comment>
<dbReference type="PANTHER" id="PTHR43684:SF1">
    <property type="entry name" value="ENOYL-COA DELTA ISOMERASE 2"/>
    <property type="match status" value="1"/>
</dbReference>
<feature type="domain" description="ACB" evidence="4">
    <location>
        <begin position="42"/>
        <end position="127"/>
    </location>
</feature>
<dbReference type="SUPFAM" id="SSF47027">
    <property type="entry name" value="Acyl-CoA binding protein"/>
    <property type="match status" value="1"/>
</dbReference>
<evidence type="ECO:0000256" key="1">
    <source>
        <dbReference type="ARBA" id="ARBA00004275"/>
    </source>
</evidence>
<dbReference type="CDD" id="cd06558">
    <property type="entry name" value="crotonase-like"/>
    <property type="match status" value="1"/>
</dbReference>
<dbReference type="Pfam" id="PF00887">
    <property type="entry name" value="ACBP"/>
    <property type="match status" value="1"/>
</dbReference>
<dbReference type="InterPro" id="IPR051053">
    <property type="entry name" value="ECH/Chromodomain_protein"/>
</dbReference>
<evidence type="ECO:0000313" key="6">
    <source>
        <dbReference type="RefSeq" id="XP_032816287.1"/>
    </source>
</evidence>
<reference evidence="6" key="1">
    <citation type="submission" date="2025-08" db="UniProtKB">
        <authorList>
            <consortium name="RefSeq"/>
        </authorList>
    </citation>
    <scope>IDENTIFICATION</scope>
    <source>
        <tissue evidence="6">Sperm</tissue>
    </source>
</reference>
<keyword evidence="5" id="KW-1185">Reference proteome</keyword>
<protein>
    <submittedName>
        <fullName evidence="6">Enoyl-CoA delta isomerase 2, mitochondrial-like</fullName>
    </submittedName>
</protein>
<evidence type="ECO:0000256" key="3">
    <source>
        <dbReference type="ARBA" id="ARBA00023235"/>
    </source>
</evidence>
<dbReference type="InterPro" id="IPR029045">
    <property type="entry name" value="ClpP/crotonase-like_dom_sf"/>
</dbReference>
<dbReference type="GO" id="GO:0000062">
    <property type="term" value="F:fatty-acyl-CoA binding"/>
    <property type="evidence" value="ECO:0007669"/>
    <property type="project" value="InterPro"/>
</dbReference>
<dbReference type="InterPro" id="IPR000582">
    <property type="entry name" value="Acyl-CoA-binding_protein"/>
</dbReference>
<gene>
    <name evidence="6" type="primary">LOC116945825</name>
</gene>
<dbReference type="Pfam" id="PF00378">
    <property type="entry name" value="ECH_1"/>
    <property type="match status" value="1"/>
</dbReference>
<dbReference type="PRINTS" id="PR00689">
    <property type="entry name" value="ACOABINDINGP"/>
</dbReference>
<dbReference type="Gene3D" id="1.20.80.10">
    <property type="match status" value="1"/>
</dbReference>
<keyword evidence="2" id="KW-0576">Peroxisome</keyword>
<dbReference type="Gene3D" id="1.10.12.10">
    <property type="entry name" value="Lyase 2-enoyl-coa Hydratase, Chain A, domain 2"/>
    <property type="match status" value="1"/>
</dbReference>
<evidence type="ECO:0000256" key="2">
    <source>
        <dbReference type="ARBA" id="ARBA00023140"/>
    </source>
</evidence>
<dbReference type="InterPro" id="IPR022408">
    <property type="entry name" value="Acyl-CoA-binding_prot_CS"/>
</dbReference>
<evidence type="ECO:0000259" key="4">
    <source>
        <dbReference type="PROSITE" id="PS51228"/>
    </source>
</evidence>
<dbReference type="InterPro" id="IPR035984">
    <property type="entry name" value="Acyl-CoA-binding_sf"/>
</dbReference>
<proteinExistence type="predicted"/>
<dbReference type="Proteomes" id="UP001318040">
    <property type="component" value="Chromosome 25"/>
</dbReference>
<dbReference type="SUPFAM" id="SSF52096">
    <property type="entry name" value="ClpP/crotonase"/>
    <property type="match status" value="1"/>
</dbReference>
<dbReference type="KEGG" id="pmrn:116945825"/>
<sequence>MAAVGQLGGLLPLRASFRTVRWRDDPRAGLRSSAVAMRPVASEAEFEAAKQRLGQLTSDPGNEAKLQIYALFKQSTQGSCNTPKPGMLDFVNKMKWEAWKNLGALSKEEARLKYVQLIDSLVAAETPAAPSTEAGATAYQTLQLKRENNMTVITLNRPDKKNAINSTMYEEIMKALEEAGKDESAFAVITGAGDYFCSGNDLSNFTNILPSGIKQMALDAAELLRRFVSSFIEFPKPLVAVVNGPALGVAVTLLGLYDAVYATSRATFQTPFSQLGQSPEGCSSYIFPKLMGAAKATEMLLFNKRLTSQQACDLGLVTEVYPDNSFQREVWARLETLAKLPKKSLAFSKQLSRDAEREALHAANLRECQCLIECLQSEECMAAIAGFFQSKAKL</sequence>
<dbReference type="RefSeq" id="XP_032816287.1">
    <property type="nucleotide sequence ID" value="XM_032960396.1"/>
</dbReference>
<name>A0AAJ7TGS2_PETMA</name>
<dbReference type="PROSITE" id="PS00880">
    <property type="entry name" value="ACB_1"/>
    <property type="match status" value="1"/>
</dbReference>
<evidence type="ECO:0000313" key="5">
    <source>
        <dbReference type="Proteomes" id="UP001318040"/>
    </source>
</evidence>
<dbReference type="CDD" id="cd00435">
    <property type="entry name" value="ACBP"/>
    <property type="match status" value="1"/>
</dbReference>
<dbReference type="PROSITE" id="PS51228">
    <property type="entry name" value="ACB_2"/>
    <property type="match status" value="1"/>
</dbReference>
<dbReference type="InterPro" id="IPR001753">
    <property type="entry name" value="Enoyl-CoA_hydra/iso"/>
</dbReference>
<dbReference type="GO" id="GO:0005739">
    <property type="term" value="C:mitochondrion"/>
    <property type="evidence" value="ECO:0007669"/>
    <property type="project" value="TreeGrafter"/>
</dbReference>
<dbReference type="GO" id="GO:0004165">
    <property type="term" value="F:delta(3)-delta(2)-enoyl-CoA isomerase activity"/>
    <property type="evidence" value="ECO:0007669"/>
    <property type="project" value="UniProtKB-ARBA"/>
</dbReference>
<dbReference type="PANTHER" id="PTHR43684">
    <property type="match status" value="1"/>
</dbReference>
<dbReference type="InterPro" id="IPR014748">
    <property type="entry name" value="Enoyl-CoA_hydra_C"/>
</dbReference>
<dbReference type="AlphaFoldDB" id="A0AAJ7TGS2"/>
<accession>A0AAJ7TGS2</accession>
<dbReference type="GO" id="GO:0005777">
    <property type="term" value="C:peroxisome"/>
    <property type="evidence" value="ECO:0007669"/>
    <property type="project" value="UniProtKB-SubCell"/>
</dbReference>
<keyword evidence="3" id="KW-0413">Isomerase</keyword>